<evidence type="ECO:0000313" key="3">
    <source>
        <dbReference type="EMBL" id="WMV11168.1"/>
    </source>
</evidence>
<name>A0AAF0TBG5_SOLVR</name>
<dbReference type="EMBL" id="CP133612">
    <property type="protein sequence ID" value="WMV11168.1"/>
    <property type="molecule type" value="Genomic_DNA"/>
</dbReference>
<organism evidence="3 4">
    <name type="scientific">Solanum verrucosum</name>
    <dbReference type="NCBI Taxonomy" id="315347"/>
    <lineage>
        <taxon>Eukaryota</taxon>
        <taxon>Viridiplantae</taxon>
        <taxon>Streptophyta</taxon>
        <taxon>Embryophyta</taxon>
        <taxon>Tracheophyta</taxon>
        <taxon>Spermatophyta</taxon>
        <taxon>Magnoliopsida</taxon>
        <taxon>eudicotyledons</taxon>
        <taxon>Gunneridae</taxon>
        <taxon>Pentapetalae</taxon>
        <taxon>asterids</taxon>
        <taxon>lamiids</taxon>
        <taxon>Solanales</taxon>
        <taxon>Solanaceae</taxon>
        <taxon>Solanoideae</taxon>
        <taxon>Solaneae</taxon>
        <taxon>Solanum</taxon>
    </lineage>
</organism>
<evidence type="ECO:0000259" key="2">
    <source>
        <dbReference type="Pfam" id="PF14111"/>
    </source>
</evidence>
<protein>
    <recommendedName>
        <fullName evidence="2">DUF4283 domain-containing protein</fullName>
    </recommendedName>
</protein>
<dbReference type="InterPro" id="IPR025558">
    <property type="entry name" value="DUF4283"/>
</dbReference>
<reference evidence="3" key="1">
    <citation type="submission" date="2023-08" db="EMBL/GenBank/DDBJ databases">
        <title>A de novo genome assembly of Solanum verrucosum Schlechtendal, a Mexican diploid species geographically isolated from the other diploid A-genome species in potato relatives.</title>
        <authorList>
            <person name="Hosaka K."/>
        </authorList>
    </citation>
    <scope>NUCLEOTIDE SEQUENCE</scope>
    <source>
        <tissue evidence="3">Young leaves</tissue>
    </source>
</reference>
<dbReference type="AlphaFoldDB" id="A0AAF0TBG5"/>
<proteinExistence type="predicted"/>
<keyword evidence="4" id="KW-1185">Reference proteome</keyword>
<accession>A0AAF0TBG5</accession>
<evidence type="ECO:0000256" key="1">
    <source>
        <dbReference type="SAM" id="MobiDB-lite"/>
    </source>
</evidence>
<dbReference type="Proteomes" id="UP001234989">
    <property type="component" value="Chromosome 1"/>
</dbReference>
<dbReference type="PANTHER" id="PTHR34427:SF10">
    <property type="entry name" value="DUF4283 DOMAIN-CONTAINING PROTEIN"/>
    <property type="match status" value="1"/>
</dbReference>
<feature type="domain" description="DUF4283" evidence="2">
    <location>
        <begin position="182"/>
        <end position="260"/>
    </location>
</feature>
<evidence type="ECO:0000313" key="4">
    <source>
        <dbReference type="Proteomes" id="UP001234989"/>
    </source>
</evidence>
<dbReference type="Pfam" id="PF14111">
    <property type="entry name" value="DUF4283"/>
    <property type="match status" value="1"/>
</dbReference>
<feature type="region of interest" description="Disordered" evidence="1">
    <location>
        <begin position="359"/>
        <end position="389"/>
    </location>
</feature>
<sequence>MADRIYFRLGGKSYDLTKSHLPSGTWFEWVEDARLYMRRMKLSRAALFWLCERFQEASDIKGKSFKAWKCRDRTTHIYCNLKFNTFGRFLSVITVNGKERSVIILPENAFNEGWTNVLQKIEPFINDTKQVQKLNGNTGGTSTKGDKGKGSYKDAILRNRWSANYSLQSLEKNNNEDDTDPLRRSLVGCFPGCDEIPTRNDLRKWVHQNWQGIFNIQIFDLNGIQFLFEFQSRRDAENVLAGRWMRNNHCMELEWWSPTTGAIPMQKKFDWFWIRILGLPLQLWSDEVMKDIGDQCGGWLETEEETQLRNHLRWARIRVRGPMEEIPTTVEVDDGEFTFTLPVWCEAPARFRPSSDKVLEHRETRKQPLRGESSLMGTSQTNYPLDNGKYNADKGLQETFISKRKEDHAVLTEGHVVALIQKMGPDLIKEQLGLLGLLGHLKNNKESGMKEVQCLHTSKTPEAEPFIDDILGQEATPSPRPCLSEEELGMLESLSPGPLECAKERGDGSMEGENRPVAIIEEYGGGESLNYSDREAGPRGDEGVGQLTNFEEPLPLQINDSLSEQEIEDKASLWVQSNVLKLSQLFGAAFEGCDKVAFDLFLRIDQKRGELTQKAASIASTSGKKLTPKEIKNLEFHVKFKEGEPRSRGRTTSASYQ</sequence>
<dbReference type="PANTHER" id="PTHR34427">
    <property type="entry name" value="DUF4283 DOMAIN PROTEIN"/>
    <property type="match status" value="1"/>
</dbReference>
<gene>
    <name evidence="3" type="ORF">MTR67_004553</name>
</gene>
<feature type="compositionally biased region" description="Polar residues" evidence="1">
    <location>
        <begin position="375"/>
        <end position="384"/>
    </location>
</feature>